<feature type="transmembrane region" description="Helical" evidence="6">
    <location>
        <begin position="361"/>
        <end position="383"/>
    </location>
</feature>
<evidence type="ECO:0000256" key="6">
    <source>
        <dbReference type="SAM" id="Phobius"/>
    </source>
</evidence>
<evidence type="ECO:0000256" key="4">
    <source>
        <dbReference type="ARBA" id="ARBA00022989"/>
    </source>
</evidence>
<accession>A0A8X6J448</accession>
<evidence type="ECO:0000313" key="7">
    <source>
        <dbReference type="EMBL" id="GFR09188.1"/>
    </source>
</evidence>
<comment type="subcellular location">
    <subcellularLocation>
        <location evidence="1">Cell membrane</location>
        <topology evidence="1">Multi-pass membrane protein</topology>
    </subcellularLocation>
</comment>
<feature type="transmembrane region" description="Helical" evidence="6">
    <location>
        <begin position="723"/>
        <end position="743"/>
    </location>
</feature>
<dbReference type="PANTHER" id="PTHR42770:SF18">
    <property type="entry name" value="ARGININE_AGMATINE ANTIPORTER"/>
    <property type="match status" value="1"/>
</dbReference>
<keyword evidence="9" id="KW-1185">Reference proteome</keyword>
<dbReference type="InterPro" id="IPR002293">
    <property type="entry name" value="AA/rel_permease1"/>
</dbReference>
<evidence type="ECO:0000313" key="8">
    <source>
        <dbReference type="EMBL" id="GFR18332.1"/>
    </source>
</evidence>
<dbReference type="GO" id="GO:0022857">
    <property type="term" value="F:transmembrane transporter activity"/>
    <property type="evidence" value="ECO:0007669"/>
    <property type="project" value="InterPro"/>
</dbReference>
<proteinExistence type="predicted"/>
<feature type="transmembrane region" description="Helical" evidence="6">
    <location>
        <begin position="197"/>
        <end position="220"/>
    </location>
</feature>
<feature type="transmembrane region" description="Helical" evidence="6">
    <location>
        <begin position="404"/>
        <end position="429"/>
    </location>
</feature>
<feature type="transmembrane region" description="Helical" evidence="6">
    <location>
        <begin position="640"/>
        <end position="658"/>
    </location>
</feature>
<evidence type="ECO:0000256" key="5">
    <source>
        <dbReference type="ARBA" id="ARBA00023136"/>
    </source>
</evidence>
<feature type="transmembrane region" description="Helical" evidence="6">
    <location>
        <begin position="123"/>
        <end position="143"/>
    </location>
</feature>
<dbReference type="GO" id="GO:0005886">
    <property type="term" value="C:plasma membrane"/>
    <property type="evidence" value="ECO:0007669"/>
    <property type="project" value="UniProtKB-SubCell"/>
</dbReference>
<organism evidence="7 9">
    <name type="scientific">Trichonephila clavata</name>
    <name type="common">Joro spider</name>
    <name type="synonym">Nephila clavata</name>
    <dbReference type="NCBI Taxonomy" id="2740835"/>
    <lineage>
        <taxon>Eukaryota</taxon>
        <taxon>Metazoa</taxon>
        <taxon>Ecdysozoa</taxon>
        <taxon>Arthropoda</taxon>
        <taxon>Chelicerata</taxon>
        <taxon>Arachnida</taxon>
        <taxon>Araneae</taxon>
        <taxon>Araneomorphae</taxon>
        <taxon>Entelegynae</taxon>
        <taxon>Araneoidea</taxon>
        <taxon>Nephilidae</taxon>
        <taxon>Trichonephila</taxon>
    </lineage>
</organism>
<dbReference type="PANTHER" id="PTHR42770">
    <property type="entry name" value="AMINO ACID TRANSPORTER-RELATED"/>
    <property type="match status" value="1"/>
</dbReference>
<feature type="transmembrane region" description="Helical" evidence="6">
    <location>
        <begin position="69"/>
        <end position="87"/>
    </location>
</feature>
<dbReference type="OrthoDB" id="8300676at2759"/>
<dbReference type="EMBL" id="BMAO01036242">
    <property type="protein sequence ID" value="GFR09188.1"/>
    <property type="molecule type" value="Genomic_DNA"/>
</dbReference>
<keyword evidence="5 6" id="KW-0472">Membrane</keyword>
<evidence type="ECO:0000256" key="1">
    <source>
        <dbReference type="ARBA" id="ARBA00004651"/>
    </source>
</evidence>
<feature type="transmembrane region" description="Helical" evidence="6">
    <location>
        <begin position="441"/>
        <end position="462"/>
    </location>
</feature>
<keyword evidence="2" id="KW-1003">Cell membrane</keyword>
<dbReference type="Pfam" id="PF13520">
    <property type="entry name" value="AA_permease_2"/>
    <property type="match status" value="2"/>
</dbReference>
<feature type="transmembrane region" description="Helical" evidence="6">
    <location>
        <begin position="12"/>
        <end position="34"/>
    </location>
</feature>
<feature type="transmembrane region" description="Helical" evidence="6">
    <location>
        <begin position="670"/>
        <end position="690"/>
    </location>
</feature>
<dbReference type="Gene3D" id="1.20.1740.10">
    <property type="entry name" value="Amino acid/polyamine transporter I"/>
    <property type="match status" value="2"/>
</dbReference>
<dbReference type="EMBL" id="BMAO01017775">
    <property type="protein sequence ID" value="GFR18332.1"/>
    <property type="molecule type" value="Genomic_DNA"/>
</dbReference>
<feature type="transmembrane region" description="Helical" evidence="6">
    <location>
        <begin position="290"/>
        <end position="310"/>
    </location>
</feature>
<evidence type="ECO:0000256" key="2">
    <source>
        <dbReference type="ARBA" id="ARBA00022475"/>
    </source>
</evidence>
<dbReference type="InterPro" id="IPR050367">
    <property type="entry name" value="APC_superfamily"/>
</dbReference>
<feature type="transmembrane region" description="Helical" evidence="6">
    <location>
        <begin position="330"/>
        <end position="349"/>
    </location>
</feature>
<feature type="transmembrane region" description="Helical" evidence="6">
    <location>
        <begin position="544"/>
        <end position="567"/>
    </location>
</feature>
<feature type="transmembrane region" description="Helical" evidence="6">
    <location>
        <begin position="94"/>
        <end position="111"/>
    </location>
</feature>
<feature type="transmembrane region" description="Helical" evidence="6">
    <location>
        <begin position="593"/>
        <end position="619"/>
    </location>
</feature>
<sequence>MLPISLAPYGAYSLISWVISGLGAISLALVFALLCAKFPETGGPHVYVKHAFGPAAAFFVGWTYWVSSWVSSTAVTVASIGYLAPLFHNDIQSTHLLLEITLILAIMLINLRGVTTAGRVELLLTIVKIIALLAIPVAGLFFFDRNNFIVSEEISTLTMSQVLARSTLLTLWCFIGLESATAPAGSVNNPAKTIPRAIVLGTVCVAVIYFINSLSIMGLINGNDLANSKAPYVDAVKIMLPGNWHFIISILAFIVSVSNLNAWFLADGQVTLGLAKDKLMPQFFTKRNKYDAPFCGIILSTLGVLVLLILTSSKNFAKQIEIIVSNKIGFWAIFALVISSQIGSGIFMLPISLAPYGAYSLISWVISGLGAISLALVFALLCAKFPETGGPHIYVKHAFGPAAAFFVGWTYWVISWVSTTAVIVVGVGYLTPFFHEDIQNVHLFLEMLLLTIITLTNFRGVATAGRVEFLLTVIKISVLLVIPIAALFFFDKNNFIISEEISNLTTSQILARSTLITLWGFIGVELATAPAGSVNNPGKTIPRAIVLGTISVAVVYFINNLAIMGLINGNDLASSRAPYVDAIKIMASGNWHLIISIIAFIFCVGTLNAWVLSSGQVVFGLAEDKLMPQFFAKRNKHGSPFWGITISSVGTSVLLILTSSNNFAKQITSIIDFSVVSFLFVYLACSLAFLKVIIKEKNYYKFLIGSIATTFCCWVIFETSVNTLLIASLFTASGIPIYLFWYCRAPAQ</sequence>
<comment type="caution">
    <text evidence="7">The sequence shown here is derived from an EMBL/GenBank/DDBJ whole genome shotgun (WGS) entry which is preliminary data.</text>
</comment>
<feature type="transmembrane region" description="Helical" evidence="6">
    <location>
        <begin position="469"/>
        <end position="490"/>
    </location>
</feature>
<reference evidence="7" key="1">
    <citation type="submission" date="2020-07" db="EMBL/GenBank/DDBJ databases">
        <title>Multicomponent nature underlies the extraordinary mechanical properties of spider dragline silk.</title>
        <authorList>
            <person name="Kono N."/>
            <person name="Nakamura H."/>
            <person name="Mori M."/>
            <person name="Yoshida Y."/>
            <person name="Ohtoshi R."/>
            <person name="Malay A.D."/>
            <person name="Moran D.A.P."/>
            <person name="Tomita M."/>
            <person name="Numata K."/>
            <person name="Arakawa K."/>
        </authorList>
    </citation>
    <scope>NUCLEOTIDE SEQUENCE</scope>
</reference>
<protein>
    <recommendedName>
        <fullName evidence="10">Amino acid permease</fullName>
    </recommendedName>
</protein>
<feature type="transmembrane region" description="Helical" evidence="6">
    <location>
        <begin position="246"/>
        <end position="266"/>
    </location>
</feature>
<evidence type="ECO:0000313" key="9">
    <source>
        <dbReference type="Proteomes" id="UP000887116"/>
    </source>
</evidence>
<name>A0A8X6J448_TRICU</name>
<gene>
    <name evidence="7" type="primary">adiC</name>
    <name evidence="8" type="ORF">TNCT_13461</name>
    <name evidence="7" type="ORF">TNCT_8591</name>
</gene>
<keyword evidence="3 6" id="KW-0812">Transmembrane</keyword>
<evidence type="ECO:0000256" key="3">
    <source>
        <dbReference type="ARBA" id="ARBA00022692"/>
    </source>
</evidence>
<dbReference type="Proteomes" id="UP000887116">
    <property type="component" value="Unassembled WGS sequence"/>
</dbReference>
<keyword evidence="4 6" id="KW-1133">Transmembrane helix</keyword>
<feature type="transmembrane region" description="Helical" evidence="6">
    <location>
        <begin position="510"/>
        <end position="532"/>
    </location>
</feature>
<feature type="transmembrane region" description="Helical" evidence="6">
    <location>
        <begin position="699"/>
        <end position="717"/>
    </location>
</feature>
<evidence type="ECO:0008006" key="10">
    <source>
        <dbReference type="Google" id="ProtNLM"/>
    </source>
</evidence>
<dbReference type="AlphaFoldDB" id="A0A8X6J448"/>